<accession>A0A8J2VS82</accession>
<proteinExistence type="predicted"/>
<evidence type="ECO:0008006" key="4">
    <source>
        <dbReference type="Google" id="ProtNLM"/>
    </source>
</evidence>
<gene>
    <name evidence="2" type="ORF">GCM10007276_15430</name>
</gene>
<name>A0A8J2VS82_9RHOB</name>
<keyword evidence="1" id="KW-0175">Coiled coil</keyword>
<dbReference type="RefSeq" id="WP_188409189.1">
    <property type="nucleotide sequence ID" value="NZ_BMCP01000002.1"/>
</dbReference>
<evidence type="ECO:0000313" key="2">
    <source>
        <dbReference type="EMBL" id="GGE38998.1"/>
    </source>
</evidence>
<dbReference type="Pfam" id="PF13747">
    <property type="entry name" value="DUF4164"/>
    <property type="match status" value="1"/>
</dbReference>
<dbReference type="InterPro" id="IPR025310">
    <property type="entry name" value="DUF4164"/>
</dbReference>
<keyword evidence="3" id="KW-1185">Reference proteome</keyword>
<protein>
    <recommendedName>
        <fullName evidence="4">DUF4164 family protein</fullName>
    </recommendedName>
</protein>
<organism evidence="2 3">
    <name type="scientific">Agaricicola taiwanensis</name>
    <dbReference type="NCBI Taxonomy" id="591372"/>
    <lineage>
        <taxon>Bacteria</taxon>
        <taxon>Pseudomonadati</taxon>
        <taxon>Pseudomonadota</taxon>
        <taxon>Alphaproteobacteria</taxon>
        <taxon>Rhodobacterales</taxon>
        <taxon>Paracoccaceae</taxon>
        <taxon>Agaricicola</taxon>
    </lineage>
</organism>
<sequence length="88" mass="9487">MAPSTNVRAAIRRLEAAISAIEAAAGRVRHASDRDSELAIFAADRAKLAEELDAMSARAQRLEAANREVSRRLGQSADAIRDMLDAPE</sequence>
<reference evidence="2" key="2">
    <citation type="submission" date="2020-09" db="EMBL/GenBank/DDBJ databases">
        <authorList>
            <person name="Sun Q."/>
            <person name="Sedlacek I."/>
        </authorList>
    </citation>
    <scope>NUCLEOTIDE SEQUENCE</scope>
    <source>
        <strain evidence="2">CCM 7684</strain>
    </source>
</reference>
<reference evidence="2" key="1">
    <citation type="journal article" date="2014" name="Int. J. Syst. Evol. Microbiol.">
        <title>Complete genome sequence of Corynebacterium casei LMG S-19264T (=DSM 44701T), isolated from a smear-ripened cheese.</title>
        <authorList>
            <consortium name="US DOE Joint Genome Institute (JGI-PGF)"/>
            <person name="Walter F."/>
            <person name="Albersmeier A."/>
            <person name="Kalinowski J."/>
            <person name="Ruckert C."/>
        </authorList>
    </citation>
    <scope>NUCLEOTIDE SEQUENCE</scope>
    <source>
        <strain evidence="2">CCM 7684</strain>
    </source>
</reference>
<feature type="coiled-coil region" evidence="1">
    <location>
        <begin position="45"/>
        <end position="72"/>
    </location>
</feature>
<dbReference type="EMBL" id="BMCP01000002">
    <property type="protein sequence ID" value="GGE38998.1"/>
    <property type="molecule type" value="Genomic_DNA"/>
</dbReference>
<dbReference type="Proteomes" id="UP000602745">
    <property type="component" value="Unassembled WGS sequence"/>
</dbReference>
<evidence type="ECO:0000313" key="3">
    <source>
        <dbReference type="Proteomes" id="UP000602745"/>
    </source>
</evidence>
<dbReference type="AlphaFoldDB" id="A0A8J2VS82"/>
<comment type="caution">
    <text evidence="2">The sequence shown here is derived from an EMBL/GenBank/DDBJ whole genome shotgun (WGS) entry which is preliminary data.</text>
</comment>
<evidence type="ECO:0000256" key="1">
    <source>
        <dbReference type="SAM" id="Coils"/>
    </source>
</evidence>